<organism evidence="2 3">
    <name type="scientific">Halomarina oriensis</name>
    <dbReference type="NCBI Taxonomy" id="671145"/>
    <lineage>
        <taxon>Archaea</taxon>
        <taxon>Methanobacteriati</taxon>
        <taxon>Methanobacteriota</taxon>
        <taxon>Stenosarchaea group</taxon>
        <taxon>Halobacteria</taxon>
        <taxon>Halobacteriales</taxon>
        <taxon>Natronomonadaceae</taxon>
        <taxon>Halomarina</taxon>
    </lineage>
</organism>
<dbReference type="EMBL" id="WSZK01000014">
    <property type="protein sequence ID" value="MWG34065.1"/>
    <property type="molecule type" value="Genomic_DNA"/>
</dbReference>
<evidence type="ECO:0000256" key="1">
    <source>
        <dbReference type="SAM" id="MobiDB-lite"/>
    </source>
</evidence>
<keyword evidence="3" id="KW-1185">Reference proteome</keyword>
<dbReference type="OrthoDB" id="223840at2157"/>
<evidence type="ECO:0000313" key="2">
    <source>
        <dbReference type="EMBL" id="MWG34065.1"/>
    </source>
</evidence>
<dbReference type="Gene3D" id="3.30.70.20">
    <property type="match status" value="1"/>
</dbReference>
<feature type="compositionally biased region" description="Basic and acidic residues" evidence="1">
    <location>
        <begin position="97"/>
        <end position="108"/>
    </location>
</feature>
<dbReference type="RefSeq" id="WP_158203785.1">
    <property type="nucleotide sequence ID" value="NZ_WSZK01000014.1"/>
</dbReference>
<comment type="caution">
    <text evidence="2">The sequence shown here is derived from an EMBL/GenBank/DDBJ whole genome shotgun (WGS) entry which is preliminary data.</text>
</comment>
<proteinExistence type="predicted"/>
<gene>
    <name evidence="2" type="ORF">GQS65_06095</name>
</gene>
<accession>A0A6B0GPP4</accession>
<dbReference type="Proteomes" id="UP000451471">
    <property type="component" value="Unassembled WGS sequence"/>
</dbReference>
<dbReference type="AlphaFoldDB" id="A0A6B0GPP4"/>
<feature type="region of interest" description="Disordered" evidence="1">
    <location>
        <begin position="97"/>
        <end position="116"/>
    </location>
</feature>
<protein>
    <submittedName>
        <fullName evidence="2">Ferredoxin</fullName>
    </submittedName>
</protein>
<feature type="region of interest" description="Disordered" evidence="1">
    <location>
        <begin position="1"/>
        <end position="25"/>
    </location>
</feature>
<evidence type="ECO:0000313" key="3">
    <source>
        <dbReference type="Proteomes" id="UP000451471"/>
    </source>
</evidence>
<sequence length="116" mass="12712">MSAEEDADAPIDPSTIGERDAPPVEEKPYKIIFEANKCIAAGKCAEVSANWEMDLSTGIARPATYFFDESELEHNVRAAEVCPAKKDRGVIHVVDRRTNEEVAPDPHGDGTLSVDW</sequence>
<reference evidence="2 3" key="1">
    <citation type="submission" date="2019-12" db="EMBL/GenBank/DDBJ databases">
        <title>Halocatena pleomorpha gen. nov. sp. nov., an extremely halophilic archaeon of family Halobacteriaceae isolated from saltpan soil.</title>
        <authorList>
            <person name="Pal Y."/>
            <person name="Verma A."/>
            <person name="Krishnamurthi S."/>
            <person name="Kumar P."/>
        </authorList>
    </citation>
    <scope>NUCLEOTIDE SEQUENCE [LARGE SCALE GENOMIC DNA]</scope>
    <source>
        <strain evidence="2 3">JCM 16495</strain>
    </source>
</reference>
<name>A0A6B0GPP4_9EURY</name>